<keyword evidence="1" id="KW-1133">Transmembrane helix</keyword>
<dbReference type="EMBL" id="CP025682">
    <property type="protein sequence ID" value="AUN95783.1"/>
    <property type="molecule type" value="Genomic_DNA"/>
</dbReference>
<feature type="domain" description="Sodium symporter small subunit" evidence="2">
    <location>
        <begin position="8"/>
        <end position="81"/>
    </location>
</feature>
<name>A0A2I6S947_9RHOO</name>
<keyword evidence="1" id="KW-0472">Membrane</keyword>
<dbReference type="InterPro" id="IPR019886">
    <property type="entry name" value="Na_symporter_ssu"/>
</dbReference>
<dbReference type="Pfam" id="PF13937">
    <property type="entry name" value="DUF4212"/>
    <property type="match status" value="1"/>
</dbReference>
<protein>
    <submittedName>
        <fullName evidence="3">DUF4212 domain-containing protein</fullName>
    </submittedName>
</protein>
<dbReference type="NCBIfam" id="TIGR03647">
    <property type="entry name" value="Na_symport_sm"/>
    <property type="match status" value="1"/>
</dbReference>
<proteinExistence type="predicted"/>
<dbReference type="Proteomes" id="UP000242205">
    <property type="component" value="Chromosome"/>
</dbReference>
<evidence type="ECO:0000256" key="1">
    <source>
        <dbReference type="SAM" id="Phobius"/>
    </source>
</evidence>
<accession>A0A2I6S947</accession>
<sequence length="85" mass="9869">MTADDRVAHWHRTRTLMITHLCVWFVFAYGVHWFAPALNNISFVGWPLGYYFAAQGSLIVFVVQLFLFTKQQDAIDREFGVAEDD</sequence>
<feature type="transmembrane region" description="Helical" evidence="1">
    <location>
        <begin position="16"/>
        <end position="36"/>
    </location>
</feature>
<reference evidence="3 4" key="1">
    <citation type="submission" date="2018-01" db="EMBL/GenBank/DDBJ databases">
        <authorList>
            <person name="Fu G.-Y."/>
        </authorList>
    </citation>
    <scope>NUCLEOTIDE SEQUENCE [LARGE SCALE GENOMIC DNA]</scope>
    <source>
        <strain evidence="3 4">SY39</strain>
    </source>
</reference>
<dbReference type="RefSeq" id="WP_102247828.1">
    <property type="nucleotide sequence ID" value="NZ_CP025682.1"/>
</dbReference>
<organism evidence="3 4">
    <name type="scientific">Pseudazoarcus pumilus</name>
    <dbReference type="NCBI Taxonomy" id="2067960"/>
    <lineage>
        <taxon>Bacteria</taxon>
        <taxon>Pseudomonadati</taxon>
        <taxon>Pseudomonadota</taxon>
        <taxon>Betaproteobacteria</taxon>
        <taxon>Rhodocyclales</taxon>
        <taxon>Zoogloeaceae</taxon>
        <taxon>Pseudazoarcus</taxon>
    </lineage>
</organism>
<evidence type="ECO:0000259" key="2">
    <source>
        <dbReference type="Pfam" id="PF13937"/>
    </source>
</evidence>
<evidence type="ECO:0000313" key="4">
    <source>
        <dbReference type="Proteomes" id="UP000242205"/>
    </source>
</evidence>
<dbReference type="KEGG" id="atw:C0099_13085"/>
<dbReference type="OrthoDB" id="9797746at2"/>
<keyword evidence="4" id="KW-1185">Reference proteome</keyword>
<gene>
    <name evidence="3" type="ORF">C0099_13085</name>
</gene>
<dbReference type="AlphaFoldDB" id="A0A2I6S947"/>
<feature type="transmembrane region" description="Helical" evidence="1">
    <location>
        <begin position="48"/>
        <end position="68"/>
    </location>
</feature>
<evidence type="ECO:0000313" key="3">
    <source>
        <dbReference type="EMBL" id="AUN95783.1"/>
    </source>
</evidence>
<keyword evidence="1" id="KW-0812">Transmembrane</keyword>